<dbReference type="AlphaFoldDB" id="Q2FTR0"/>
<feature type="transmembrane region" description="Helical" evidence="8">
    <location>
        <begin position="57"/>
        <end position="78"/>
    </location>
</feature>
<evidence type="ECO:0000313" key="10">
    <source>
        <dbReference type="EMBL" id="ABD42776.1"/>
    </source>
</evidence>
<dbReference type="PROSITE" id="PS51012">
    <property type="entry name" value="ABC_TM2"/>
    <property type="match status" value="1"/>
</dbReference>
<keyword evidence="3" id="KW-1003">Cell membrane</keyword>
<feature type="transmembrane region" description="Helical" evidence="8">
    <location>
        <begin position="256"/>
        <end position="276"/>
    </location>
</feature>
<gene>
    <name evidence="10" type="ordered locus">Mhun_3089</name>
</gene>
<name>Q2FTR0_METHJ</name>
<keyword evidence="4" id="KW-0997">Cell inner membrane</keyword>
<reference evidence="11" key="1">
    <citation type="journal article" date="2016" name="Stand. Genomic Sci.">
        <title>Complete genome sequence of Methanospirillum hungatei type strain JF1.</title>
        <authorList>
            <person name="Gunsalus R.P."/>
            <person name="Cook L.E."/>
            <person name="Crable B."/>
            <person name="Rohlin L."/>
            <person name="McDonald E."/>
            <person name="Mouttaki H."/>
            <person name="Sieber J.R."/>
            <person name="Poweleit N."/>
            <person name="Zhou H."/>
            <person name="Lapidus A.L."/>
            <person name="Daligault H.E."/>
            <person name="Land M."/>
            <person name="Gilna P."/>
            <person name="Ivanova N."/>
            <person name="Kyrpides N."/>
            <person name="Culley D.E."/>
            <person name="McInerney M.J."/>
        </authorList>
    </citation>
    <scope>NUCLEOTIDE SEQUENCE [LARGE SCALE GENOMIC DNA]</scope>
    <source>
        <strain evidence="11">ATCC 27890 / DSM 864 / NBRC 100397 / JF-1</strain>
    </source>
</reference>
<keyword evidence="11" id="KW-1185">Reference proteome</keyword>
<dbReference type="RefSeq" id="WP_011450027.1">
    <property type="nucleotide sequence ID" value="NC_007796.1"/>
</dbReference>
<dbReference type="InterPro" id="IPR047817">
    <property type="entry name" value="ABC2_TM_bact-type"/>
</dbReference>
<dbReference type="Pfam" id="PF01061">
    <property type="entry name" value="ABC2_membrane"/>
    <property type="match status" value="1"/>
</dbReference>
<evidence type="ECO:0000256" key="1">
    <source>
        <dbReference type="ARBA" id="ARBA00004429"/>
    </source>
</evidence>
<dbReference type="InParanoid" id="Q2FTR0"/>
<keyword evidence="7 8" id="KW-0472">Membrane</keyword>
<keyword evidence="6 8" id="KW-1133">Transmembrane helix</keyword>
<dbReference type="KEGG" id="mhu:Mhun_3089"/>
<dbReference type="eggNOG" id="arCOG04339">
    <property type="taxonomic scope" value="Archaea"/>
</dbReference>
<feature type="transmembrane region" description="Helical" evidence="8">
    <location>
        <begin position="84"/>
        <end position="106"/>
    </location>
</feature>
<comment type="subcellular location">
    <subcellularLocation>
        <location evidence="1">Cell inner membrane</location>
        <topology evidence="1">Multi-pass membrane protein</topology>
    </subcellularLocation>
</comment>
<dbReference type="InterPro" id="IPR013525">
    <property type="entry name" value="ABC2_TM"/>
</dbReference>
<feature type="transmembrane region" description="Helical" evidence="8">
    <location>
        <begin position="199"/>
        <end position="218"/>
    </location>
</feature>
<evidence type="ECO:0000256" key="8">
    <source>
        <dbReference type="SAM" id="Phobius"/>
    </source>
</evidence>
<evidence type="ECO:0000256" key="7">
    <source>
        <dbReference type="ARBA" id="ARBA00023136"/>
    </source>
</evidence>
<protein>
    <submittedName>
        <fullName evidence="10">ABC-2</fullName>
    </submittedName>
</protein>
<dbReference type="HOGENOM" id="CLU_060703_3_0_2"/>
<feature type="domain" description="ABC transmembrane type-2" evidence="9">
    <location>
        <begin position="54"/>
        <end position="279"/>
    </location>
</feature>
<dbReference type="GO" id="GO:0005886">
    <property type="term" value="C:plasma membrane"/>
    <property type="evidence" value="ECO:0007669"/>
    <property type="project" value="UniProtKB-SubCell"/>
</dbReference>
<accession>Q2FTR0</accession>
<keyword evidence="2" id="KW-0813">Transport</keyword>
<proteinExistence type="predicted"/>
<dbReference type="GeneID" id="3921966"/>
<dbReference type="Proteomes" id="UP000001941">
    <property type="component" value="Chromosome"/>
</dbReference>
<dbReference type="GO" id="GO:0015920">
    <property type="term" value="P:lipopolysaccharide transport"/>
    <property type="evidence" value="ECO:0007669"/>
    <property type="project" value="TreeGrafter"/>
</dbReference>
<evidence type="ECO:0000256" key="6">
    <source>
        <dbReference type="ARBA" id="ARBA00022989"/>
    </source>
</evidence>
<keyword evidence="5 8" id="KW-0812">Transmembrane</keyword>
<dbReference type="STRING" id="323259.Mhun_3089"/>
<dbReference type="EnsemblBacteria" id="ABD42776">
    <property type="protein sequence ID" value="ABD42776"/>
    <property type="gene ID" value="Mhun_3089"/>
</dbReference>
<evidence type="ECO:0000256" key="4">
    <source>
        <dbReference type="ARBA" id="ARBA00022519"/>
    </source>
</evidence>
<feature type="transmembrane region" description="Helical" evidence="8">
    <location>
        <begin position="166"/>
        <end position="192"/>
    </location>
</feature>
<organism evidence="10 11">
    <name type="scientific">Methanospirillum hungatei JF-1 (strain ATCC 27890 / DSM 864 / NBRC 100397 / JF-1)</name>
    <dbReference type="NCBI Taxonomy" id="323259"/>
    <lineage>
        <taxon>Archaea</taxon>
        <taxon>Methanobacteriati</taxon>
        <taxon>Methanobacteriota</taxon>
        <taxon>Stenosarchaea group</taxon>
        <taxon>Methanomicrobia</taxon>
        <taxon>Methanomicrobiales</taxon>
        <taxon>Methanospirillaceae</taxon>
        <taxon>Methanospirillum</taxon>
    </lineage>
</organism>
<dbReference type="GO" id="GO:0140359">
    <property type="term" value="F:ABC-type transporter activity"/>
    <property type="evidence" value="ECO:0007669"/>
    <property type="project" value="InterPro"/>
</dbReference>
<dbReference type="EMBL" id="CP000254">
    <property type="protein sequence ID" value="ABD42776.1"/>
    <property type="molecule type" value="Genomic_DNA"/>
</dbReference>
<evidence type="ECO:0000256" key="5">
    <source>
        <dbReference type="ARBA" id="ARBA00022692"/>
    </source>
</evidence>
<evidence type="ECO:0000259" key="9">
    <source>
        <dbReference type="PROSITE" id="PS51012"/>
    </source>
</evidence>
<dbReference type="PANTHER" id="PTHR30413">
    <property type="entry name" value="INNER MEMBRANE TRANSPORT PERMEASE"/>
    <property type="match status" value="1"/>
</dbReference>
<sequence>MISSQIDKAEFWTMEISPKSGWLDLNLREIWRYRDLLRFFMHRDFVANYKQAVLGPFWFILNPLLNTIVYTIIFGLIIRVPTDGLPPILFFMSGIIIWNYFSACVLNTSNTFLAHAHIFGKIYFPRLIIPISTVIINLLTFAIQFGVYICFIIYFAFQGVPIHPNIFILLLPLLLIQIAAFGLGTGLIVSSLTTKYRDLAYAMGFGIQLWMYATPIFFPLSLIPEKWQWIFAVNPMTSIVETFRYILLGNGYFQPWILSLGAVTTLITLIIGLVLFNHIEKTVIDTV</sequence>
<evidence type="ECO:0000256" key="3">
    <source>
        <dbReference type="ARBA" id="ARBA00022475"/>
    </source>
</evidence>
<dbReference type="OrthoDB" id="74139at2157"/>
<evidence type="ECO:0000256" key="2">
    <source>
        <dbReference type="ARBA" id="ARBA00022448"/>
    </source>
</evidence>
<feature type="transmembrane region" description="Helical" evidence="8">
    <location>
        <begin position="127"/>
        <end position="154"/>
    </location>
</feature>
<dbReference type="PANTHER" id="PTHR30413:SF8">
    <property type="entry name" value="TRANSPORT PERMEASE PROTEIN"/>
    <property type="match status" value="1"/>
</dbReference>
<evidence type="ECO:0000313" key="11">
    <source>
        <dbReference type="Proteomes" id="UP000001941"/>
    </source>
</evidence>